<reference evidence="3 4" key="1">
    <citation type="submission" date="2016-05" db="EMBL/GenBank/DDBJ databases">
        <authorList>
            <person name="Naeem Raeece"/>
        </authorList>
    </citation>
    <scope>NUCLEOTIDE SEQUENCE [LARGE SCALE GENOMIC DNA]</scope>
</reference>
<dbReference type="AlphaFoldDB" id="A0A1A8WCF4"/>
<evidence type="ECO:0000313" key="3">
    <source>
        <dbReference type="Proteomes" id="UP000078546"/>
    </source>
</evidence>
<dbReference type="Proteomes" id="UP000078546">
    <property type="component" value="Unassembled WGS sequence"/>
</dbReference>
<evidence type="ECO:0000313" key="1">
    <source>
        <dbReference type="EMBL" id="SBS82997.1"/>
    </source>
</evidence>
<name>A0A1A8WCF4_PLAOA</name>
<dbReference type="EMBL" id="FLQU01000238">
    <property type="protein sequence ID" value="SBS82997.1"/>
    <property type="molecule type" value="Genomic_DNA"/>
</dbReference>
<evidence type="ECO:0000313" key="4">
    <source>
        <dbReference type="Proteomes" id="UP000078560"/>
    </source>
</evidence>
<gene>
    <name evidence="2" type="ORF">POVCU1_016550</name>
    <name evidence="1" type="ORF">POVCU2_0018350</name>
</gene>
<protein>
    <submittedName>
        <fullName evidence="2">Uncharacterized protein</fullName>
    </submittedName>
</protein>
<accession>A0A1A8WCF4</accession>
<sequence>MDEEDNQRGYADISHVWGMTRGSVYVTDNFKKLLVAKVLKQKKNADTKRWIEKVWGKCSQNDEERVRKMVRNVFAKWWGKCSQNCGENVRKIVGKRRRDCFV</sequence>
<organism evidence="2 3">
    <name type="scientific">Plasmodium ovale curtisi</name>
    <dbReference type="NCBI Taxonomy" id="864141"/>
    <lineage>
        <taxon>Eukaryota</taxon>
        <taxon>Sar</taxon>
        <taxon>Alveolata</taxon>
        <taxon>Apicomplexa</taxon>
        <taxon>Aconoidasida</taxon>
        <taxon>Haemosporida</taxon>
        <taxon>Plasmodiidae</taxon>
        <taxon>Plasmodium</taxon>
        <taxon>Plasmodium (Plasmodium)</taxon>
    </lineage>
</organism>
<dbReference type="EMBL" id="FLQV01000305">
    <property type="protein sequence ID" value="SBS89424.1"/>
    <property type="molecule type" value="Genomic_DNA"/>
</dbReference>
<dbReference type="Proteomes" id="UP000078560">
    <property type="component" value="Unassembled WGS sequence"/>
</dbReference>
<proteinExistence type="predicted"/>
<reference evidence="2" key="2">
    <citation type="submission" date="2016-05" db="EMBL/GenBank/DDBJ databases">
        <authorList>
            <person name="Lavstsen T."/>
            <person name="Jespersen J.S."/>
        </authorList>
    </citation>
    <scope>NUCLEOTIDE SEQUENCE [LARGE SCALE GENOMIC DNA]</scope>
</reference>
<evidence type="ECO:0000313" key="2">
    <source>
        <dbReference type="EMBL" id="SBS89424.1"/>
    </source>
</evidence>